<dbReference type="AlphaFoldDB" id="A0A921MTM1"/>
<evidence type="ECO:0000313" key="1">
    <source>
        <dbReference type="EMBL" id="HJG90418.1"/>
    </source>
</evidence>
<comment type="caution">
    <text evidence="1">The sequence shown here is derived from an EMBL/GenBank/DDBJ whole genome shotgun (WGS) entry which is preliminary data.</text>
</comment>
<evidence type="ECO:0000313" key="2">
    <source>
        <dbReference type="Proteomes" id="UP000742460"/>
    </source>
</evidence>
<feature type="non-terminal residue" evidence="1">
    <location>
        <position position="1"/>
    </location>
</feature>
<dbReference type="Proteomes" id="UP000742460">
    <property type="component" value="Unassembled WGS sequence"/>
</dbReference>
<gene>
    <name evidence="1" type="ORF">K8V81_01705</name>
</gene>
<proteinExistence type="predicted"/>
<name>A0A921MTM1_9MICO</name>
<organism evidence="1 2">
    <name type="scientific">Brachybacterium massiliense</name>
    <dbReference type="NCBI Taxonomy" id="1755098"/>
    <lineage>
        <taxon>Bacteria</taxon>
        <taxon>Bacillati</taxon>
        <taxon>Actinomycetota</taxon>
        <taxon>Actinomycetes</taxon>
        <taxon>Micrococcales</taxon>
        <taxon>Dermabacteraceae</taxon>
        <taxon>Brachybacterium</taxon>
    </lineage>
</organism>
<accession>A0A921MTM1</accession>
<dbReference type="EMBL" id="DYUE01000047">
    <property type="protein sequence ID" value="HJG90418.1"/>
    <property type="molecule type" value="Genomic_DNA"/>
</dbReference>
<protein>
    <submittedName>
        <fullName evidence="1">Uncharacterized protein</fullName>
    </submittedName>
</protein>
<reference evidence="1" key="1">
    <citation type="journal article" date="2021" name="PeerJ">
        <title>Extensive microbial diversity within the chicken gut microbiome revealed by metagenomics and culture.</title>
        <authorList>
            <person name="Gilroy R."/>
            <person name="Ravi A."/>
            <person name="Getino M."/>
            <person name="Pursley I."/>
            <person name="Horton D.L."/>
            <person name="Alikhan N.F."/>
            <person name="Baker D."/>
            <person name="Gharbi K."/>
            <person name="Hall N."/>
            <person name="Watson M."/>
            <person name="Adriaenssens E.M."/>
            <person name="Foster-Nyarko E."/>
            <person name="Jarju S."/>
            <person name="Secka A."/>
            <person name="Antonio M."/>
            <person name="Oren A."/>
            <person name="Chaudhuri R.R."/>
            <person name="La Ragione R."/>
            <person name="Hildebrand F."/>
            <person name="Pallen M.J."/>
        </authorList>
    </citation>
    <scope>NUCLEOTIDE SEQUENCE</scope>
    <source>
        <strain evidence="1">ChiGjej5B5-22894</strain>
    </source>
</reference>
<sequence>GAHLVSDGITRAVDLLGLHDDASLARAAGGDPAELVRALREAERGLPIGRRPRKLHDDATVLTVHFGDPA</sequence>
<reference evidence="1" key="2">
    <citation type="submission" date="2021-09" db="EMBL/GenBank/DDBJ databases">
        <authorList>
            <person name="Gilroy R."/>
        </authorList>
    </citation>
    <scope>NUCLEOTIDE SEQUENCE</scope>
    <source>
        <strain evidence="1">ChiGjej5B5-22894</strain>
    </source>
</reference>